<dbReference type="InterPro" id="IPR034981">
    <property type="entry name" value="Imelysin-like_EfeO/Algp7"/>
</dbReference>
<evidence type="ECO:0000313" key="9">
    <source>
        <dbReference type="Proteomes" id="UP000004208"/>
    </source>
</evidence>
<evidence type="ECO:0000256" key="4">
    <source>
        <dbReference type="SAM" id="MobiDB-lite"/>
    </source>
</evidence>
<feature type="chain" id="PRO_5038543961" evidence="5">
    <location>
        <begin position="22"/>
        <end position="405"/>
    </location>
</feature>
<reference evidence="8" key="1">
    <citation type="submission" date="2010-06" db="EMBL/GenBank/DDBJ databases">
        <authorList>
            <person name="Muzny D."/>
            <person name="Qin X."/>
            <person name="Buhay C."/>
            <person name="Dugan-Rocha S."/>
            <person name="Ding Y."/>
            <person name="Chen G."/>
            <person name="Hawes A."/>
            <person name="Holder M."/>
            <person name="Jhangiani S."/>
            <person name="Johnson A."/>
            <person name="Khan Z."/>
            <person name="Li Z."/>
            <person name="Liu W."/>
            <person name="Liu X."/>
            <person name="Perez L."/>
            <person name="Shen H."/>
            <person name="Wang Q."/>
            <person name="Watt J."/>
            <person name="Xi L."/>
            <person name="Xin Y."/>
            <person name="Zhou J."/>
            <person name="Deng J."/>
            <person name="Jiang H."/>
            <person name="Liu Y."/>
            <person name="Qu J."/>
            <person name="Song X.-Z."/>
            <person name="Zhang L."/>
            <person name="Villasana D."/>
            <person name="Johnson A."/>
            <person name="Liu J."/>
            <person name="Liyanage D."/>
            <person name="Lorensuhewa L."/>
            <person name="Robinson T."/>
            <person name="Song A."/>
            <person name="Song B.-B."/>
            <person name="Dinh H."/>
            <person name="Thornton R."/>
            <person name="Coyle M."/>
            <person name="Francisco L."/>
            <person name="Jackson L."/>
            <person name="Javaid M."/>
            <person name="Korchina V."/>
            <person name="Kovar C."/>
            <person name="Mata R."/>
            <person name="Mathew T."/>
            <person name="Ngo R."/>
            <person name="Nguyen L."/>
            <person name="Nguyen N."/>
            <person name="Okwuonu G."/>
            <person name="Ongeri F."/>
            <person name="Pham C."/>
            <person name="Simmons D."/>
            <person name="Wilczek-Boney K."/>
            <person name="Hale W."/>
            <person name="Jakkamsetti A."/>
            <person name="Pham P."/>
            <person name="Ruth R."/>
            <person name="San Lucas F."/>
            <person name="Warren J."/>
            <person name="Zhang J."/>
            <person name="Zhao Z."/>
            <person name="Zhou C."/>
            <person name="Zhu D."/>
            <person name="Lee S."/>
            <person name="Bess C."/>
            <person name="Blankenburg K."/>
            <person name="Forbes L."/>
            <person name="Fu Q."/>
            <person name="Gubbala S."/>
            <person name="Hirani K."/>
            <person name="Jayaseelan J.C."/>
            <person name="Lara F."/>
            <person name="Munidasa M."/>
            <person name="Palculict T."/>
            <person name="Patil S."/>
            <person name="Pu L.-L."/>
            <person name="Saada N."/>
            <person name="Tang L."/>
            <person name="Weissenberger G."/>
            <person name="Zhu Y."/>
            <person name="Hemphill L."/>
            <person name="Shang Y."/>
            <person name="Youmans B."/>
            <person name="Ayvaz T."/>
            <person name="Ross M."/>
            <person name="Santibanez J."/>
            <person name="Aqrawi P."/>
            <person name="Gross S."/>
            <person name="Joshi V."/>
            <person name="Fowler G."/>
            <person name="Nazareth L."/>
            <person name="Reid J."/>
            <person name="Worley K."/>
            <person name="Petrosino J."/>
            <person name="Highlander S."/>
            <person name="Gibbs R."/>
        </authorList>
    </citation>
    <scope>NUCLEOTIDE SEQUENCE [LARGE SCALE GENOMIC DNA]</scope>
    <source>
        <strain evidence="8">ATCC 33030</strain>
    </source>
</reference>
<keyword evidence="3 5" id="KW-0732">Signal</keyword>
<dbReference type="STRING" id="585529.HMPREF0291_11049"/>
<dbReference type="eggNOG" id="COG2822">
    <property type="taxonomic scope" value="Bacteria"/>
</dbReference>
<feature type="compositionally biased region" description="Polar residues" evidence="4">
    <location>
        <begin position="247"/>
        <end position="260"/>
    </location>
</feature>
<evidence type="ECO:0000259" key="7">
    <source>
        <dbReference type="Pfam" id="PF13473"/>
    </source>
</evidence>
<comment type="subcellular location">
    <subcellularLocation>
        <location evidence="1">Periplasm</location>
    </subcellularLocation>
</comment>
<dbReference type="PANTHER" id="PTHR39192:SF1">
    <property type="entry name" value="IRON UPTAKE SYSTEM COMPONENT EFEO"/>
    <property type="match status" value="1"/>
</dbReference>
<feature type="domain" description="EfeO-type cupredoxin-like" evidence="7">
    <location>
        <begin position="10"/>
        <end position="110"/>
    </location>
</feature>
<evidence type="ECO:0000256" key="2">
    <source>
        <dbReference type="ARBA" id="ARBA00005989"/>
    </source>
</evidence>
<dbReference type="Gene3D" id="1.20.1420.20">
    <property type="entry name" value="M75 peptidase, HXXE motif"/>
    <property type="match status" value="1"/>
</dbReference>
<accession>D7WC40</accession>
<comment type="caution">
    <text evidence="8">The sequence shown here is derived from an EMBL/GenBank/DDBJ whole genome shotgun (WGS) entry which is preliminary data.</text>
</comment>
<dbReference type="Proteomes" id="UP000004208">
    <property type="component" value="Unassembled WGS sequence"/>
</dbReference>
<protein>
    <submittedName>
        <fullName evidence="8">Imelysin</fullName>
    </submittedName>
</protein>
<dbReference type="HOGENOM" id="CLU_050342_2_1_11"/>
<comment type="similarity">
    <text evidence="2">Belongs to the EfeM/EfeO family.</text>
</comment>
<dbReference type="InterPro" id="IPR018976">
    <property type="entry name" value="Imelysin-like"/>
</dbReference>
<proteinExistence type="inferred from homology"/>
<dbReference type="InterPro" id="IPR050894">
    <property type="entry name" value="EfeM/EfeO_iron_uptake"/>
</dbReference>
<dbReference type="GO" id="GO:0042597">
    <property type="term" value="C:periplasmic space"/>
    <property type="evidence" value="ECO:0007669"/>
    <property type="project" value="UniProtKB-SubCell"/>
</dbReference>
<dbReference type="Pfam" id="PF13473">
    <property type="entry name" value="Cupredoxin_1"/>
    <property type="match status" value="1"/>
</dbReference>
<organism evidence="8 9">
    <name type="scientific">Corynebacterium genitalium ATCC 33030</name>
    <dbReference type="NCBI Taxonomy" id="585529"/>
    <lineage>
        <taxon>Bacteria</taxon>
        <taxon>Bacillati</taxon>
        <taxon>Actinomycetota</taxon>
        <taxon>Actinomycetes</taxon>
        <taxon>Mycobacteriales</taxon>
        <taxon>Corynebacteriaceae</taxon>
        <taxon>Corynebacterium</taxon>
    </lineage>
</organism>
<dbReference type="AlphaFoldDB" id="D7WC40"/>
<dbReference type="Pfam" id="PF09375">
    <property type="entry name" value="Peptidase_M75"/>
    <property type="match status" value="1"/>
</dbReference>
<feature type="signal peptide" evidence="5">
    <location>
        <begin position="1"/>
        <end position="21"/>
    </location>
</feature>
<dbReference type="EMBL" id="ACLJ02000002">
    <property type="protein sequence ID" value="EFK54669.1"/>
    <property type="molecule type" value="Genomic_DNA"/>
</dbReference>
<dbReference type="InterPro" id="IPR028096">
    <property type="entry name" value="EfeO_Cupredoxin"/>
</dbReference>
<sequence length="405" mass="44351">MKRSPALLAALALTLPLAACAGGSAGSADDEEKQVTVADDTCEVGDDEADSGKVAFEVTNDGGRETDFLVLAEEGRRVVAKRGAIKPEETAELSVELQPGTYLTACRMSERGPYIEAAEFTVTGDEVDYTQSRGQREKNARDNYLTFVQNEAAELLPAVEEFAEAYASGNDERAKELYPAARVHYKRIEPIAERFGLLDARIDATEVEYTEQAEKLLEKDPTFTEWLGFHRLEKDLWPPAEGDENSDGSSALQKWEPSTPQERRELADALIADVEQLHGTINDTPFQESDDITFESITGGALTLLDRMAETAATGEENWWSGTDLSDLEANTEGVRVIFDTVADLDRDNKKHEELIDDTDSRLAALDNLITKQKETGPDTGQSGDRAKLVEVIAALRSSLGDLIA</sequence>
<dbReference type="OrthoDB" id="7348379at2"/>
<dbReference type="PANTHER" id="PTHR39192">
    <property type="entry name" value="IRON UPTAKE SYSTEM COMPONENT EFEO"/>
    <property type="match status" value="1"/>
</dbReference>
<dbReference type="CDD" id="cd14656">
    <property type="entry name" value="Imelysin-like_EfeO"/>
    <property type="match status" value="1"/>
</dbReference>
<evidence type="ECO:0000259" key="6">
    <source>
        <dbReference type="Pfam" id="PF09375"/>
    </source>
</evidence>
<dbReference type="RefSeq" id="WP_005289069.1">
    <property type="nucleotide sequence ID" value="NZ_CM000961.1"/>
</dbReference>
<evidence type="ECO:0000256" key="5">
    <source>
        <dbReference type="SAM" id="SignalP"/>
    </source>
</evidence>
<evidence type="ECO:0000313" key="8">
    <source>
        <dbReference type="EMBL" id="EFK54669.1"/>
    </source>
</evidence>
<evidence type="ECO:0000256" key="1">
    <source>
        <dbReference type="ARBA" id="ARBA00004418"/>
    </source>
</evidence>
<keyword evidence="9" id="KW-1185">Reference proteome</keyword>
<name>D7WC40_9CORY</name>
<feature type="domain" description="Imelysin-like" evidence="6">
    <location>
        <begin position="142"/>
        <end position="400"/>
    </location>
</feature>
<gene>
    <name evidence="8" type="ORF">HMPREF0291_11049</name>
</gene>
<feature type="region of interest" description="Disordered" evidence="4">
    <location>
        <begin position="237"/>
        <end position="262"/>
    </location>
</feature>
<evidence type="ECO:0000256" key="3">
    <source>
        <dbReference type="ARBA" id="ARBA00022729"/>
    </source>
</evidence>
<dbReference type="InterPro" id="IPR038352">
    <property type="entry name" value="Imelysin_sf"/>
</dbReference>